<keyword evidence="5 7" id="KW-1133">Transmembrane helix</keyword>
<evidence type="ECO:0000256" key="1">
    <source>
        <dbReference type="ARBA" id="ARBA00004651"/>
    </source>
</evidence>
<evidence type="ECO:0000313" key="9">
    <source>
        <dbReference type="Proteomes" id="UP000634455"/>
    </source>
</evidence>
<organism evidence="8 9">
    <name type="scientific">Paramylibacter ulvae</name>
    <dbReference type="NCBI Taxonomy" id="1651968"/>
    <lineage>
        <taxon>Bacteria</taxon>
        <taxon>Pseudomonadati</taxon>
        <taxon>Pseudomonadota</taxon>
        <taxon>Alphaproteobacteria</taxon>
        <taxon>Rhodobacterales</taxon>
        <taxon>Paracoccaceae</taxon>
        <taxon>Paramylibacter</taxon>
    </lineage>
</organism>
<name>A0ABQ3CY31_9RHOB</name>
<evidence type="ECO:0000256" key="2">
    <source>
        <dbReference type="ARBA" id="ARBA00006679"/>
    </source>
</evidence>
<sequence>MTTPFDKYAHPAGRILLGLLFAFAGFGKITTLGAAGFGGYIETQMPGMGFLAWPVMLFELLGGIAIFVGFQTRLIAIALAAFCVVTGALYHGVADMNGMLKNIALAGGFLILYAKGAGGFSVDKS</sequence>
<protein>
    <submittedName>
        <fullName evidence="8">Membrane protein</fullName>
    </submittedName>
</protein>
<accession>A0ABQ3CY31</accession>
<keyword evidence="3" id="KW-1003">Cell membrane</keyword>
<dbReference type="PANTHER" id="PTHR33452">
    <property type="entry name" value="OXIDOREDUCTASE CATD-RELATED"/>
    <property type="match status" value="1"/>
</dbReference>
<dbReference type="EMBL" id="BMZF01000001">
    <property type="protein sequence ID" value="GHA42173.1"/>
    <property type="molecule type" value="Genomic_DNA"/>
</dbReference>
<keyword evidence="9" id="KW-1185">Reference proteome</keyword>
<feature type="transmembrane region" description="Helical" evidence="7">
    <location>
        <begin position="50"/>
        <end position="68"/>
    </location>
</feature>
<dbReference type="InterPro" id="IPR051907">
    <property type="entry name" value="DoxX-like_oxidoreductase"/>
</dbReference>
<dbReference type="Pfam" id="PF07681">
    <property type="entry name" value="DoxX"/>
    <property type="match status" value="1"/>
</dbReference>
<feature type="transmembrane region" description="Helical" evidence="7">
    <location>
        <begin position="74"/>
        <end position="91"/>
    </location>
</feature>
<keyword evidence="4 7" id="KW-0812">Transmembrane</keyword>
<evidence type="ECO:0000256" key="6">
    <source>
        <dbReference type="ARBA" id="ARBA00023136"/>
    </source>
</evidence>
<evidence type="ECO:0000256" key="3">
    <source>
        <dbReference type="ARBA" id="ARBA00022475"/>
    </source>
</evidence>
<evidence type="ECO:0000256" key="5">
    <source>
        <dbReference type="ARBA" id="ARBA00022989"/>
    </source>
</evidence>
<feature type="transmembrane region" description="Helical" evidence="7">
    <location>
        <begin position="15"/>
        <end position="38"/>
    </location>
</feature>
<evidence type="ECO:0000256" key="7">
    <source>
        <dbReference type="SAM" id="Phobius"/>
    </source>
</evidence>
<dbReference type="PANTHER" id="PTHR33452:SF1">
    <property type="entry name" value="INNER MEMBRANE PROTEIN YPHA-RELATED"/>
    <property type="match status" value="1"/>
</dbReference>
<evidence type="ECO:0000313" key="8">
    <source>
        <dbReference type="EMBL" id="GHA42173.1"/>
    </source>
</evidence>
<gene>
    <name evidence="8" type="ORF">GCM10008927_03300</name>
</gene>
<reference evidence="9" key="1">
    <citation type="journal article" date="2019" name="Int. J. Syst. Evol. Microbiol.">
        <title>The Global Catalogue of Microorganisms (GCM) 10K type strain sequencing project: providing services to taxonomists for standard genome sequencing and annotation.</title>
        <authorList>
            <consortium name="The Broad Institute Genomics Platform"/>
            <consortium name="The Broad Institute Genome Sequencing Center for Infectious Disease"/>
            <person name="Wu L."/>
            <person name="Ma J."/>
        </authorList>
    </citation>
    <scope>NUCLEOTIDE SEQUENCE [LARGE SCALE GENOMIC DNA]</scope>
    <source>
        <strain evidence="9">KCTC 32465</strain>
    </source>
</reference>
<comment type="subcellular location">
    <subcellularLocation>
        <location evidence="1">Cell membrane</location>
        <topology evidence="1">Multi-pass membrane protein</topology>
    </subcellularLocation>
</comment>
<dbReference type="Proteomes" id="UP000634455">
    <property type="component" value="Unassembled WGS sequence"/>
</dbReference>
<keyword evidence="6 7" id="KW-0472">Membrane</keyword>
<evidence type="ECO:0000256" key="4">
    <source>
        <dbReference type="ARBA" id="ARBA00022692"/>
    </source>
</evidence>
<proteinExistence type="inferred from homology"/>
<dbReference type="InterPro" id="IPR032808">
    <property type="entry name" value="DoxX"/>
</dbReference>
<feature type="transmembrane region" description="Helical" evidence="7">
    <location>
        <begin position="103"/>
        <end position="122"/>
    </location>
</feature>
<comment type="similarity">
    <text evidence="2">Belongs to the DoxX family.</text>
</comment>
<dbReference type="RefSeq" id="WP_189638828.1">
    <property type="nucleotide sequence ID" value="NZ_BMZF01000001.1"/>
</dbReference>
<comment type="caution">
    <text evidence="8">The sequence shown here is derived from an EMBL/GenBank/DDBJ whole genome shotgun (WGS) entry which is preliminary data.</text>
</comment>